<feature type="transmembrane region" description="Helical" evidence="10">
    <location>
        <begin position="54"/>
        <end position="75"/>
    </location>
</feature>
<dbReference type="AlphaFoldDB" id="A0A8J7W4L2"/>
<keyword evidence="5 10" id="KW-1133">Transmembrane helix</keyword>
<protein>
    <recommendedName>
        <fullName evidence="10">Glycerol-3-phosphate acyltransferase</fullName>
    </recommendedName>
    <alternativeName>
        <fullName evidence="10">Acyl-PO4 G3P acyltransferase</fullName>
    </alternativeName>
    <alternativeName>
        <fullName evidence="10">Acyl-phosphate--glycerol-3-phosphate acyltransferase</fullName>
    </alternativeName>
    <alternativeName>
        <fullName evidence="10">G3P acyltransferase</fullName>
        <shortName evidence="10">GPAT</shortName>
        <ecNumber evidence="10">2.3.1.275</ecNumber>
    </alternativeName>
    <alternativeName>
        <fullName evidence="10">Lysophosphatidic acid synthase</fullName>
        <shortName evidence="10">LPA synthase</shortName>
    </alternativeName>
</protein>
<comment type="subcellular location">
    <subcellularLocation>
        <location evidence="10">Cell membrane</location>
        <topology evidence="10">Multi-pass membrane protein</topology>
    </subcellularLocation>
</comment>
<evidence type="ECO:0000256" key="7">
    <source>
        <dbReference type="ARBA" id="ARBA00023136"/>
    </source>
</evidence>
<dbReference type="PANTHER" id="PTHR30309:SF0">
    <property type="entry name" value="GLYCEROL-3-PHOSPHATE ACYLTRANSFERASE-RELATED"/>
    <property type="match status" value="1"/>
</dbReference>
<dbReference type="EMBL" id="JAGSND010000009">
    <property type="protein sequence ID" value="MBR0598850.1"/>
    <property type="molecule type" value="Genomic_DNA"/>
</dbReference>
<name>A0A8J7W4L2_9FIRM</name>
<feature type="transmembrane region" description="Helical" evidence="10">
    <location>
        <begin position="113"/>
        <end position="135"/>
    </location>
</feature>
<dbReference type="Pfam" id="PF02660">
    <property type="entry name" value="G3P_acyltransf"/>
    <property type="match status" value="1"/>
</dbReference>
<keyword evidence="2 10" id="KW-0444">Lipid biosynthesis</keyword>
<evidence type="ECO:0000256" key="8">
    <source>
        <dbReference type="ARBA" id="ARBA00023209"/>
    </source>
</evidence>
<evidence type="ECO:0000256" key="3">
    <source>
        <dbReference type="ARBA" id="ARBA00022679"/>
    </source>
</evidence>
<feature type="transmembrane region" description="Helical" evidence="10">
    <location>
        <begin position="6"/>
        <end position="26"/>
    </location>
</feature>
<comment type="function">
    <text evidence="10">Catalyzes the transfer of an acyl group from acyl-phosphate (acyl-PO(4)) to glycerol-3-phosphate (G3P) to form lysophosphatidic acid (LPA). This enzyme utilizes acyl-phosphate as fatty acyl donor, but not acyl-CoA or acyl-ACP.</text>
</comment>
<comment type="caution">
    <text evidence="11">The sequence shown here is derived from an EMBL/GenBank/DDBJ whole genome shotgun (WGS) entry which is preliminary data.</text>
</comment>
<proteinExistence type="inferred from homology"/>
<feature type="transmembrane region" description="Helical" evidence="10">
    <location>
        <begin position="81"/>
        <end position="101"/>
    </location>
</feature>
<dbReference type="GO" id="GO:0043772">
    <property type="term" value="F:acyl-phosphate glycerol-3-phosphate acyltransferase activity"/>
    <property type="evidence" value="ECO:0007669"/>
    <property type="project" value="UniProtKB-UniRule"/>
</dbReference>
<evidence type="ECO:0000256" key="9">
    <source>
        <dbReference type="ARBA" id="ARBA00023264"/>
    </source>
</evidence>
<comment type="catalytic activity">
    <reaction evidence="10">
        <text>an acyl phosphate + sn-glycerol 3-phosphate = a 1-acyl-sn-glycero-3-phosphate + phosphate</text>
        <dbReference type="Rhea" id="RHEA:34075"/>
        <dbReference type="ChEBI" id="CHEBI:43474"/>
        <dbReference type="ChEBI" id="CHEBI:57597"/>
        <dbReference type="ChEBI" id="CHEBI:57970"/>
        <dbReference type="ChEBI" id="CHEBI:59918"/>
        <dbReference type="EC" id="2.3.1.275"/>
    </reaction>
</comment>
<keyword evidence="3 10" id="KW-0808">Transferase</keyword>
<keyword evidence="12" id="KW-1185">Reference proteome</keyword>
<dbReference type="PANTHER" id="PTHR30309">
    <property type="entry name" value="INNER MEMBRANE PROTEIN YGIH"/>
    <property type="match status" value="1"/>
</dbReference>
<comment type="pathway">
    <text evidence="10">Lipid metabolism; phospholipid metabolism.</text>
</comment>
<keyword evidence="8 10" id="KW-0594">Phospholipid biosynthesis</keyword>
<reference evidence="11" key="1">
    <citation type="submission" date="2021-04" db="EMBL/GenBank/DDBJ databases">
        <title>Sinoanaerobacter chloroacetimidivorans sp. nov., an obligate anaerobic bacterium isolated from anaerobic sludge.</title>
        <authorList>
            <person name="Bao Y."/>
        </authorList>
    </citation>
    <scope>NUCLEOTIDE SEQUENCE</scope>
    <source>
        <strain evidence="11">BAD-6</strain>
    </source>
</reference>
<dbReference type="HAMAP" id="MF_01043">
    <property type="entry name" value="PlsY"/>
    <property type="match status" value="1"/>
</dbReference>
<dbReference type="RefSeq" id="WP_227018980.1">
    <property type="nucleotide sequence ID" value="NZ_JAGSND010000009.1"/>
</dbReference>
<evidence type="ECO:0000313" key="11">
    <source>
        <dbReference type="EMBL" id="MBR0598850.1"/>
    </source>
</evidence>
<evidence type="ECO:0000256" key="10">
    <source>
        <dbReference type="HAMAP-Rule" id="MF_01043"/>
    </source>
</evidence>
<dbReference type="SMART" id="SM01207">
    <property type="entry name" value="G3P_acyltransf"/>
    <property type="match status" value="1"/>
</dbReference>
<dbReference type="GO" id="GO:0008654">
    <property type="term" value="P:phospholipid biosynthetic process"/>
    <property type="evidence" value="ECO:0007669"/>
    <property type="project" value="UniProtKB-UniRule"/>
</dbReference>
<dbReference type="NCBIfam" id="TIGR00023">
    <property type="entry name" value="glycerol-3-phosphate 1-O-acyltransferase PlsY"/>
    <property type="match status" value="1"/>
</dbReference>
<gene>
    <name evidence="10 11" type="primary">plsY</name>
    <name evidence="11" type="ORF">KCX82_13245</name>
</gene>
<evidence type="ECO:0000256" key="4">
    <source>
        <dbReference type="ARBA" id="ARBA00022692"/>
    </source>
</evidence>
<keyword evidence="4 10" id="KW-0812">Transmembrane</keyword>
<evidence type="ECO:0000256" key="1">
    <source>
        <dbReference type="ARBA" id="ARBA00022475"/>
    </source>
</evidence>
<dbReference type="EC" id="2.3.1.275" evidence="10"/>
<evidence type="ECO:0000256" key="5">
    <source>
        <dbReference type="ARBA" id="ARBA00022989"/>
    </source>
</evidence>
<accession>A0A8J7W4L2</accession>
<dbReference type="InterPro" id="IPR003811">
    <property type="entry name" value="G3P_acylTferase_PlsY"/>
</dbReference>
<keyword evidence="7 10" id="KW-0472">Membrane</keyword>
<organism evidence="11 12">
    <name type="scientific">Sinanaerobacter chloroacetimidivorans</name>
    <dbReference type="NCBI Taxonomy" id="2818044"/>
    <lineage>
        <taxon>Bacteria</taxon>
        <taxon>Bacillati</taxon>
        <taxon>Bacillota</taxon>
        <taxon>Clostridia</taxon>
        <taxon>Peptostreptococcales</taxon>
        <taxon>Anaerovoracaceae</taxon>
        <taxon>Sinanaerobacter</taxon>
    </lineage>
</organism>
<feature type="transmembrane region" description="Helical" evidence="10">
    <location>
        <begin position="141"/>
        <end position="174"/>
    </location>
</feature>
<dbReference type="UniPathway" id="UPA00085"/>
<keyword evidence="9 10" id="KW-1208">Phospholipid metabolism</keyword>
<reference evidence="11" key="2">
    <citation type="submission" date="2021-04" db="EMBL/GenBank/DDBJ databases">
        <authorList>
            <person name="Liu J."/>
        </authorList>
    </citation>
    <scope>NUCLEOTIDE SEQUENCE</scope>
    <source>
        <strain evidence="11">BAD-6</strain>
    </source>
</reference>
<keyword evidence="1 10" id="KW-1003">Cell membrane</keyword>
<dbReference type="Proteomes" id="UP000675664">
    <property type="component" value="Unassembled WGS sequence"/>
</dbReference>
<sequence>MFSFYPIAGIVLSYFIGNISPAILIGKMAGIDIRNQGSGNAGSTNVLRVLGKKAAAATFVIDVLKGAVAVLIGNYIGGTEVAMACGAAAFVGHIWPLIFGFKGGKGIATAFGVIVALEPGLGLLMAAIALSVIAISRRVSVGSVVAILLLPLVAYFFDPIYVLWSAFMAVIALIKHRSNIRRLFRGEEPKISFKK</sequence>
<evidence type="ECO:0000256" key="6">
    <source>
        <dbReference type="ARBA" id="ARBA00023098"/>
    </source>
</evidence>
<dbReference type="GO" id="GO:0005886">
    <property type="term" value="C:plasma membrane"/>
    <property type="evidence" value="ECO:0007669"/>
    <property type="project" value="UniProtKB-SubCell"/>
</dbReference>
<keyword evidence="11" id="KW-0012">Acyltransferase</keyword>
<evidence type="ECO:0000313" key="12">
    <source>
        <dbReference type="Proteomes" id="UP000675664"/>
    </source>
</evidence>
<comment type="subunit">
    <text evidence="10">Probably interacts with PlsX.</text>
</comment>
<keyword evidence="6 10" id="KW-0443">Lipid metabolism</keyword>
<evidence type="ECO:0000256" key="2">
    <source>
        <dbReference type="ARBA" id="ARBA00022516"/>
    </source>
</evidence>
<comment type="similarity">
    <text evidence="10">Belongs to the PlsY family.</text>
</comment>